<dbReference type="InterPro" id="IPR033911">
    <property type="entry name" value="MetRS_core"/>
</dbReference>
<keyword evidence="8 10" id="KW-0030">Aminoacyl-tRNA synthetase</keyword>
<dbReference type="Gene3D" id="1.10.730.10">
    <property type="entry name" value="Isoleucyl-tRNA Synthetase, Domain 1"/>
    <property type="match status" value="1"/>
</dbReference>
<evidence type="ECO:0000256" key="8">
    <source>
        <dbReference type="ARBA" id="ARBA00023146"/>
    </source>
</evidence>
<feature type="domain" description="Methionyl/Leucyl tRNA synthetase" evidence="11">
    <location>
        <begin position="30"/>
        <end position="405"/>
    </location>
</feature>
<gene>
    <name evidence="13" type="ORF">Agabi119p4_11118</name>
</gene>
<evidence type="ECO:0000256" key="1">
    <source>
        <dbReference type="ARBA" id="ARBA00004496"/>
    </source>
</evidence>
<dbReference type="InterPro" id="IPR009080">
    <property type="entry name" value="tRNAsynth_Ia_anticodon-bd"/>
</dbReference>
<evidence type="ECO:0000256" key="2">
    <source>
        <dbReference type="ARBA" id="ARBA00005594"/>
    </source>
</evidence>
<dbReference type="PANTHER" id="PTHR43326">
    <property type="entry name" value="METHIONYL-TRNA SYNTHETASE"/>
    <property type="match status" value="1"/>
</dbReference>
<keyword evidence="7 10" id="KW-0648">Protein biosynthesis</keyword>
<reference evidence="13 14" key="1">
    <citation type="journal article" name="Sci. Rep.">
        <title>Telomere-to-telomere assembled and centromere annotated genomes of the two main subspecies of the button mushroom Agaricus bisporus reveal especially polymorphic chromosome ends.</title>
        <authorList>
            <person name="Sonnenberg A.S.M."/>
            <person name="Sedaghat-Telgerd N."/>
            <person name="Lavrijssen B."/>
            <person name="Ohm R.A."/>
            <person name="Hendrickx P.M."/>
            <person name="Scholtmeijer K."/>
            <person name="Baars J.J.P."/>
            <person name="van Peer A."/>
        </authorList>
    </citation>
    <scope>NUCLEOTIDE SEQUENCE [LARGE SCALE GENOMIC DNA]</scope>
    <source>
        <strain evidence="13 14">H119_p4</strain>
    </source>
</reference>
<dbReference type="InterPro" id="IPR023457">
    <property type="entry name" value="Met-tRNA_synth_2"/>
</dbReference>
<dbReference type="EC" id="6.1.1.10" evidence="3"/>
<keyword evidence="6 10" id="KW-0067">ATP-binding</keyword>
<proteinExistence type="inferred from homology"/>
<comment type="caution">
    <text evidence="13">The sequence shown here is derived from an EMBL/GenBank/DDBJ whole genome shotgun (WGS) entry which is preliminary data.</text>
</comment>
<dbReference type="GO" id="GO:0005524">
    <property type="term" value="F:ATP binding"/>
    <property type="evidence" value="ECO:0007669"/>
    <property type="project" value="UniProtKB-KW"/>
</dbReference>
<dbReference type="Gene3D" id="3.40.50.620">
    <property type="entry name" value="HUPs"/>
    <property type="match status" value="1"/>
</dbReference>
<dbReference type="CDD" id="cd00814">
    <property type="entry name" value="MetRS_core"/>
    <property type="match status" value="1"/>
</dbReference>
<evidence type="ECO:0000256" key="10">
    <source>
        <dbReference type="RuleBase" id="RU363039"/>
    </source>
</evidence>
<dbReference type="Proteomes" id="UP000629468">
    <property type="component" value="Unassembled WGS sequence"/>
</dbReference>
<sequence length="581" mass="65823">MWAARRASQRCGSVFVRRLNVLSASNTKPFYVTTPIFYPNAEPHIGHLQTLLIGDIYARYNRLARPWNPVHFLAGTDEHGLKIQQAAAAAGKEPGAFCEELSKRFQELAEAASIQSTSFVRTSSPKHRKVVEHVWNELTAKGLIRKTTYSGWYSVTDECFYTKKQVVHAPTPENPEARHAIATNSAVEWHEEENYVFRLREFSEKLLEHYNEHPNSIYPAQYHLDVVQYLKAVIDGAQGEGLDELSISRSIDRLSWGIPVPGDPSQTIYVWFDALLVYLSGVGYPDFEGAPKDLLPWPPNMQIIGKDILRFHAIYLPSILLALDLPLPHHILAHAHWTVDQKKMSKSVGNVADPMKTIAEYGVDKVRWYLARAGRSRTDVDWSQNELEKYSNEIQSLLGNYVLRVTSKKLFKSLDGTQEMSIKQIYQHYKKQDDSKSKSLVDLIDTQRTTPARVKHGIENLEIAEAVRALVLLLREGNKTLTELAPWKKNTPPELLYANYVTGLETLRIAGICLQPFIPSTAEKLLDMLGLERERGRTWRAVERVGGTDACERVKKDIMDIHGVPLFQSKKPLPATVAKPV</sequence>
<dbReference type="NCBIfam" id="TIGR00398">
    <property type="entry name" value="metG"/>
    <property type="match status" value="1"/>
</dbReference>
<comment type="subcellular location">
    <subcellularLocation>
        <location evidence="1">Cytoplasm</location>
    </subcellularLocation>
</comment>
<evidence type="ECO:0000256" key="9">
    <source>
        <dbReference type="ARBA" id="ARBA00030904"/>
    </source>
</evidence>
<accession>A0A8H7C105</accession>
<evidence type="ECO:0000256" key="7">
    <source>
        <dbReference type="ARBA" id="ARBA00022917"/>
    </source>
</evidence>
<dbReference type="EMBL" id="JABXXO010000015">
    <property type="protein sequence ID" value="KAF7760442.1"/>
    <property type="molecule type" value="Genomic_DNA"/>
</dbReference>
<dbReference type="Pfam" id="PF09334">
    <property type="entry name" value="tRNA-synt_1g"/>
    <property type="match status" value="1"/>
</dbReference>
<evidence type="ECO:0000259" key="11">
    <source>
        <dbReference type="Pfam" id="PF09334"/>
    </source>
</evidence>
<dbReference type="PROSITE" id="PS00178">
    <property type="entry name" value="AA_TRNA_LIGASE_I"/>
    <property type="match status" value="1"/>
</dbReference>
<keyword evidence="4 10" id="KW-0436">Ligase</keyword>
<dbReference type="GO" id="GO:0006431">
    <property type="term" value="P:methionyl-tRNA aminoacylation"/>
    <property type="evidence" value="ECO:0007669"/>
    <property type="project" value="InterPro"/>
</dbReference>
<dbReference type="GO" id="GO:0004825">
    <property type="term" value="F:methionine-tRNA ligase activity"/>
    <property type="evidence" value="ECO:0007669"/>
    <property type="project" value="UniProtKB-EC"/>
</dbReference>
<dbReference type="InterPro" id="IPR041872">
    <property type="entry name" value="Anticodon_Met"/>
</dbReference>
<dbReference type="InterPro" id="IPR014758">
    <property type="entry name" value="Met-tRNA_synth"/>
</dbReference>
<evidence type="ECO:0000259" key="12">
    <source>
        <dbReference type="Pfam" id="PF19303"/>
    </source>
</evidence>
<evidence type="ECO:0000256" key="3">
    <source>
        <dbReference type="ARBA" id="ARBA00012838"/>
    </source>
</evidence>
<dbReference type="SUPFAM" id="SSF47323">
    <property type="entry name" value="Anticodon-binding domain of a subclass of class I aminoacyl-tRNA synthetases"/>
    <property type="match status" value="1"/>
</dbReference>
<evidence type="ECO:0000256" key="5">
    <source>
        <dbReference type="ARBA" id="ARBA00022741"/>
    </source>
</evidence>
<evidence type="ECO:0000256" key="6">
    <source>
        <dbReference type="ARBA" id="ARBA00022840"/>
    </source>
</evidence>
<dbReference type="Pfam" id="PF19303">
    <property type="entry name" value="Anticodon_3"/>
    <property type="match status" value="1"/>
</dbReference>
<protein>
    <recommendedName>
        <fullName evidence="3">methionine--tRNA ligase</fullName>
        <ecNumber evidence="3">6.1.1.10</ecNumber>
    </recommendedName>
    <alternativeName>
        <fullName evidence="9">Methionyl-tRNA synthetase</fullName>
    </alternativeName>
</protein>
<evidence type="ECO:0000313" key="14">
    <source>
        <dbReference type="Proteomes" id="UP000629468"/>
    </source>
</evidence>
<dbReference type="SUPFAM" id="SSF52374">
    <property type="entry name" value="Nucleotidylyl transferase"/>
    <property type="match status" value="1"/>
</dbReference>
<feature type="domain" description="Methionyl-tRNA synthetase anticodon-binding" evidence="12">
    <location>
        <begin position="444"/>
        <end position="534"/>
    </location>
</feature>
<evidence type="ECO:0000313" key="13">
    <source>
        <dbReference type="EMBL" id="KAF7760442.1"/>
    </source>
</evidence>
<keyword evidence="5 10" id="KW-0547">Nucleotide-binding</keyword>
<dbReference type="PRINTS" id="PR01041">
    <property type="entry name" value="TRNASYNTHMET"/>
</dbReference>
<dbReference type="InterPro" id="IPR014729">
    <property type="entry name" value="Rossmann-like_a/b/a_fold"/>
</dbReference>
<dbReference type="InterPro" id="IPR001412">
    <property type="entry name" value="aa-tRNA-synth_I_CS"/>
</dbReference>
<name>A0A8H7C105_AGABI</name>
<evidence type="ECO:0000256" key="4">
    <source>
        <dbReference type="ARBA" id="ARBA00022598"/>
    </source>
</evidence>
<organism evidence="13 14">
    <name type="scientific">Agaricus bisporus var. burnettii</name>
    <dbReference type="NCBI Taxonomy" id="192524"/>
    <lineage>
        <taxon>Eukaryota</taxon>
        <taxon>Fungi</taxon>
        <taxon>Dikarya</taxon>
        <taxon>Basidiomycota</taxon>
        <taxon>Agaricomycotina</taxon>
        <taxon>Agaricomycetes</taxon>
        <taxon>Agaricomycetidae</taxon>
        <taxon>Agaricales</taxon>
        <taxon>Agaricineae</taxon>
        <taxon>Agaricaceae</taxon>
        <taxon>Agaricus</taxon>
    </lineage>
</organism>
<dbReference type="InterPro" id="IPR015413">
    <property type="entry name" value="Methionyl/Leucyl_tRNA_Synth"/>
</dbReference>
<dbReference type="Gene3D" id="2.170.220.10">
    <property type="match status" value="1"/>
</dbReference>
<comment type="similarity">
    <text evidence="2 10">Belongs to the class-I aminoacyl-tRNA synthetase family.</text>
</comment>
<dbReference type="GO" id="GO:0005737">
    <property type="term" value="C:cytoplasm"/>
    <property type="evidence" value="ECO:0007669"/>
    <property type="project" value="UniProtKB-SubCell"/>
</dbReference>
<dbReference type="AlphaFoldDB" id="A0A8H7C105"/>
<dbReference type="PANTHER" id="PTHR43326:SF1">
    <property type="entry name" value="METHIONINE--TRNA LIGASE, MITOCHONDRIAL"/>
    <property type="match status" value="1"/>
</dbReference>